<evidence type="ECO:0000313" key="2">
    <source>
        <dbReference type="EMBL" id="KAK8846030.1"/>
    </source>
</evidence>
<feature type="domain" description="C2" evidence="1">
    <location>
        <begin position="1"/>
        <end position="100"/>
    </location>
</feature>
<reference evidence="2 3" key="1">
    <citation type="submission" date="2024-04" db="EMBL/GenBank/DDBJ databases">
        <title>Tritrichomonas musculus Genome.</title>
        <authorList>
            <person name="Alves-Ferreira E."/>
            <person name="Grigg M."/>
            <person name="Lorenzi H."/>
            <person name="Galac M."/>
        </authorList>
    </citation>
    <scope>NUCLEOTIDE SEQUENCE [LARGE SCALE GENOMIC DNA]</scope>
    <source>
        <strain evidence="2 3">EAF2021</strain>
    </source>
</reference>
<dbReference type="InterPro" id="IPR035892">
    <property type="entry name" value="C2_domain_sf"/>
</dbReference>
<dbReference type="EMBL" id="JAPFFF010000029">
    <property type="protein sequence ID" value="KAK8846030.1"/>
    <property type="molecule type" value="Genomic_DNA"/>
</dbReference>
<evidence type="ECO:0000259" key="1">
    <source>
        <dbReference type="PROSITE" id="PS50004"/>
    </source>
</evidence>
<sequence length="575" mass="66640">MIKIQILSAENLPVPTKKERKTRIFCFSQSSCRYFYASYKNDENSRCPQWNVSLDIDLFRCNTIIFKLFSTQILAVDIFLGEVIIDIPTFLSQSPGKQLLSDPGKVIPFEFPIAYSNSKDTKLKLAFSISPKIYRPIQSKEISNPLIHLWANFSPSTSNQSDTVKFELIQVFFTKERKTKNGYFVHFNNSHPWESIGYTSSSKEIYDPTGNTPIATFLADRITANYFFFILDVSNFSGFVTLNFVAEQNGSQFKFSDGEYIIPKKFHPLIGTLKTVNVEVEPNAKYLVPIYFYFEKKIISNKIEFNPFPLLSRDKSLMSETKTYSERVSSEISFHKSIVELACSAIDEFKNVNFNKIFLLPNSDCVSLQRTFRDFNLIDDSSVRIYINGLTSYSDAGIFYENLWIPLFSVIDRQTKKKCHENTIDLNYKKMFQKEVFGNDWHTYCDLKLNEIGTEKIIVFSIKCDSSLESSCPQGMIFISHVDGENETLLFRNPIFADSCDSHYATFFRFEFLEDGWNIIPMRNYFQNQKDFDSFIDVASKNDWEIPESVLEKKRESSLSESFSDEMMLDSINEF</sequence>
<comment type="caution">
    <text evidence="2">The sequence shown here is derived from an EMBL/GenBank/DDBJ whole genome shotgun (WGS) entry which is preliminary data.</text>
</comment>
<accession>A0ABR2HG54</accession>
<organism evidence="2 3">
    <name type="scientific">Tritrichomonas musculus</name>
    <dbReference type="NCBI Taxonomy" id="1915356"/>
    <lineage>
        <taxon>Eukaryota</taxon>
        <taxon>Metamonada</taxon>
        <taxon>Parabasalia</taxon>
        <taxon>Tritrichomonadida</taxon>
        <taxon>Tritrichomonadidae</taxon>
        <taxon>Tritrichomonas</taxon>
    </lineage>
</organism>
<dbReference type="Proteomes" id="UP001470230">
    <property type="component" value="Unassembled WGS sequence"/>
</dbReference>
<evidence type="ECO:0000313" key="3">
    <source>
        <dbReference type="Proteomes" id="UP001470230"/>
    </source>
</evidence>
<name>A0ABR2HG54_9EUKA</name>
<dbReference type="PROSITE" id="PS50004">
    <property type="entry name" value="C2"/>
    <property type="match status" value="1"/>
</dbReference>
<gene>
    <name evidence="2" type="ORF">M9Y10_020031</name>
</gene>
<dbReference type="SUPFAM" id="SSF49562">
    <property type="entry name" value="C2 domain (Calcium/lipid-binding domain, CaLB)"/>
    <property type="match status" value="1"/>
</dbReference>
<dbReference type="Pfam" id="PF00168">
    <property type="entry name" value="C2"/>
    <property type="match status" value="1"/>
</dbReference>
<proteinExistence type="predicted"/>
<protein>
    <recommendedName>
        <fullName evidence="1">C2 domain-containing protein</fullName>
    </recommendedName>
</protein>
<keyword evidence="3" id="KW-1185">Reference proteome</keyword>
<dbReference type="InterPro" id="IPR000008">
    <property type="entry name" value="C2_dom"/>
</dbReference>